<dbReference type="SUPFAM" id="SSF48452">
    <property type="entry name" value="TPR-like"/>
    <property type="match status" value="1"/>
</dbReference>
<evidence type="ECO:0000259" key="6">
    <source>
        <dbReference type="PROSITE" id="PS50280"/>
    </source>
</evidence>
<dbReference type="EMBL" id="JAFIRN010000001">
    <property type="protein sequence ID" value="KAG5857365.1"/>
    <property type="molecule type" value="Genomic_DNA"/>
</dbReference>
<sequence>MNPGLTITVTCNCFSISDGELQEVGVGLYPSVSLLNHACRPNCVMVFEGRILRLRAVRDIRPLEELTISYTDVMTPSQDRRKGLREQYCFLCECERCVTADKDSDMLSGPEEDWMSLQHNIPRLELLQSEQNWEEVLRESQALSGSRAGTVPDRNVYLLRVLDFALDACINLAQWDQALEFGSRTLQPYRLYYPDPHPARAIQLMRVGKLQHFLGRLAEAQETLRQAYDVMKVTHGEEHALTVELTSKLEEIRAEMDSS</sequence>
<dbReference type="GO" id="GO:0140999">
    <property type="term" value="F:histone H3K4 trimethyltransferase activity"/>
    <property type="evidence" value="ECO:0007669"/>
    <property type="project" value="UniProtKB-EC"/>
</dbReference>
<dbReference type="EC" id="2.1.1.354" evidence="1"/>
<comment type="caution">
    <text evidence="7">The sequence shown here is derived from an EMBL/GenBank/DDBJ whole genome shotgun (WGS) entry which is preliminary data.</text>
</comment>
<dbReference type="Gene3D" id="2.170.270.10">
    <property type="entry name" value="SET domain"/>
    <property type="match status" value="1"/>
</dbReference>
<dbReference type="InterPro" id="IPR046341">
    <property type="entry name" value="SET_dom_sf"/>
</dbReference>
<evidence type="ECO:0000256" key="5">
    <source>
        <dbReference type="ARBA" id="ARBA00047571"/>
    </source>
</evidence>
<dbReference type="InterPro" id="IPR011990">
    <property type="entry name" value="TPR-like_helical_dom_sf"/>
</dbReference>
<comment type="catalytic activity">
    <reaction evidence="5">
        <text>L-lysyl(4)-[histone H3] + 3 S-adenosyl-L-methionine = N(6),N(6),N(6)-trimethyl-L-lysyl(4)-[histone H3] + 3 S-adenosyl-L-homocysteine + 3 H(+)</text>
        <dbReference type="Rhea" id="RHEA:60260"/>
        <dbReference type="Rhea" id="RHEA-COMP:15537"/>
        <dbReference type="Rhea" id="RHEA-COMP:15547"/>
        <dbReference type="ChEBI" id="CHEBI:15378"/>
        <dbReference type="ChEBI" id="CHEBI:29969"/>
        <dbReference type="ChEBI" id="CHEBI:57856"/>
        <dbReference type="ChEBI" id="CHEBI:59789"/>
        <dbReference type="ChEBI" id="CHEBI:61961"/>
        <dbReference type="EC" id="2.1.1.354"/>
    </reaction>
</comment>
<accession>A0A9D3N1X8</accession>
<gene>
    <name evidence="7" type="ORF">ANANG_G00018700</name>
</gene>
<evidence type="ECO:0000256" key="2">
    <source>
        <dbReference type="ARBA" id="ARBA00022603"/>
    </source>
</evidence>
<dbReference type="SUPFAM" id="SSF82199">
    <property type="entry name" value="SET domain"/>
    <property type="match status" value="1"/>
</dbReference>
<organism evidence="7 8">
    <name type="scientific">Anguilla anguilla</name>
    <name type="common">European freshwater eel</name>
    <name type="synonym">Muraena anguilla</name>
    <dbReference type="NCBI Taxonomy" id="7936"/>
    <lineage>
        <taxon>Eukaryota</taxon>
        <taxon>Metazoa</taxon>
        <taxon>Chordata</taxon>
        <taxon>Craniata</taxon>
        <taxon>Vertebrata</taxon>
        <taxon>Euteleostomi</taxon>
        <taxon>Actinopterygii</taxon>
        <taxon>Neopterygii</taxon>
        <taxon>Teleostei</taxon>
        <taxon>Anguilliformes</taxon>
        <taxon>Anguillidae</taxon>
        <taxon>Anguilla</taxon>
    </lineage>
</organism>
<evidence type="ECO:0000256" key="4">
    <source>
        <dbReference type="ARBA" id="ARBA00022691"/>
    </source>
</evidence>
<keyword evidence="4" id="KW-0949">S-adenosyl-L-methionine</keyword>
<evidence type="ECO:0000313" key="8">
    <source>
        <dbReference type="Proteomes" id="UP001044222"/>
    </source>
</evidence>
<evidence type="ECO:0000313" key="7">
    <source>
        <dbReference type="EMBL" id="KAG5857365.1"/>
    </source>
</evidence>
<dbReference type="FunFam" id="2.170.270.10:FF:000013">
    <property type="entry name" value="Histone-lysine N-methyltransferase SMYD1 isoform 1"/>
    <property type="match status" value="1"/>
</dbReference>
<keyword evidence="2" id="KW-0489">Methyltransferase</keyword>
<dbReference type="GO" id="GO:0005634">
    <property type="term" value="C:nucleus"/>
    <property type="evidence" value="ECO:0007669"/>
    <property type="project" value="TreeGrafter"/>
</dbReference>
<dbReference type="PANTHER" id="PTHR12197:SF288">
    <property type="entry name" value="HISTONE-LYSINE N-METHYLTRANSFERASE SMYD3"/>
    <property type="match status" value="1"/>
</dbReference>
<dbReference type="InterPro" id="IPR050869">
    <property type="entry name" value="H3K4_H4K5_MeTrfase"/>
</dbReference>
<reference evidence="7" key="1">
    <citation type="submission" date="2021-01" db="EMBL/GenBank/DDBJ databases">
        <title>A chromosome-scale assembly of European eel, Anguilla anguilla.</title>
        <authorList>
            <person name="Henkel C."/>
            <person name="Jong-Raadsen S.A."/>
            <person name="Dufour S."/>
            <person name="Weltzien F.-A."/>
            <person name="Palstra A.P."/>
            <person name="Pelster B."/>
            <person name="Spaink H.P."/>
            <person name="Van Den Thillart G.E."/>
            <person name="Jansen H."/>
            <person name="Zahm M."/>
            <person name="Klopp C."/>
            <person name="Cedric C."/>
            <person name="Louis A."/>
            <person name="Berthelot C."/>
            <person name="Parey E."/>
            <person name="Roest Crollius H."/>
            <person name="Montfort J."/>
            <person name="Robinson-Rechavi M."/>
            <person name="Bucao C."/>
            <person name="Bouchez O."/>
            <person name="Gislard M."/>
            <person name="Lluch J."/>
            <person name="Milhes M."/>
            <person name="Lampietro C."/>
            <person name="Lopez Roques C."/>
            <person name="Donnadieu C."/>
            <person name="Braasch I."/>
            <person name="Desvignes T."/>
            <person name="Postlethwait J."/>
            <person name="Bobe J."/>
            <person name="Guiguen Y."/>
            <person name="Dirks R."/>
        </authorList>
    </citation>
    <scope>NUCLEOTIDE SEQUENCE</scope>
    <source>
        <strain evidence="7">Tag_6206</strain>
        <tissue evidence="7">Liver</tissue>
    </source>
</reference>
<evidence type="ECO:0000256" key="3">
    <source>
        <dbReference type="ARBA" id="ARBA00022679"/>
    </source>
</evidence>
<dbReference type="GO" id="GO:0032259">
    <property type="term" value="P:methylation"/>
    <property type="evidence" value="ECO:0007669"/>
    <property type="project" value="UniProtKB-KW"/>
</dbReference>
<feature type="domain" description="SET" evidence="6">
    <location>
        <begin position="1"/>
        <end position="71"/>
    </location>
</feature>
<dbReference type="Gene3D" id="1.25.40.10">
    <property type="entry name" value="Tetratricopeptide repeat domain"/>
    <property type="match status" value="1"/>
</dbReference>
<name>A0A9D3N1X8_ANGAN</name>
<dbReference type="PANTHER" id="PTHR12197">
    <property type="entry name" value="HISTONE-LYSINE N-METHYLTRANSFERASE SMYD"/>
    <property type="match status" value="1"/>
</dbReference>
<keyword evidence="8" id="KW-1185">Reference proteome</keyword>
<protein>
    <recommendedName>
        <fullName evidence="1">[histone H3]-lysine(4) N-trimethyltransferase</fullName>
        <ecNumber evidence="1">2.1.1.354</ecNumber>
    </recommendedName>
</protein>
<evidence type="ECO:0000256" key="1">
    <source>
        <dbReference type="ARBA" id="ARBA00012182"/>
    </source>
</evidence>
<dbReference type="Gene3D" id="1.25.40.970">
    <property type="match status" value="1"/>
</dbReference>
<dbReference type="PROSITE" id="PS50280">
    <property type="entry name" value="SET"/>
    <property type="match status" value="1"/>
</dbReference>
<proteinExistence type="predicted"/>
<dbReference type="Pfam" id="PF00856">
    <property type="entry name" value="SET"/>
    <property type="match status" value="1"/>
</dbReference>
<dbReference type="InterPro" id="IPR001214">
    <property type="entry name" value="SET_dom"/>
</dbReference>
<keyword evidence="3" id="KW-0808">Transferase</keyword>
<dbReference type="AlphaFoldDB" id="A0A9D3N1X8"/>
<dbReference type="Proteomes" id="UP001044222">
    <property type="component" value="Unassembled WGS sequence"/>
</dbReference>